<dbReference type="Pfam" id="PF05099">
    <property type="entry name" value="TerB"/>
    <property type="match status" value="1"/>
</dbReference>
<proteinExistence type="predicted"/>
<feature type="domain" description="Co-chaperone DjlA N-terminal" evidence="1">
    <location>
        <begin position="28"/>
        <end position="144"/>
    </location>
</feature>
<comment type="caution">
    <text evidence="2">The sequence shown here is derived from an EMBL/GenBank/DDBJ whole genome shotgun (WGS) entry which is preliminary data.</text>
</comment>
<dbReference type="Proteomes" id="UP001596492">
    <property type="component" value="Unassembled WGS sequence"/>
</dbReference>
<organism evidence="2 3">
    <name type="scientific">Hirschia litorea</name>
    <dbReference type="NCBI Taxonomy" id="1199156"/>
    <lineage>
        <taxon>Bacteria</taxon>
        <taxon>Pseudomonadati</taxon>
        <taxon>Pseudomonadota</taxon>
        <taxon>Alphaproteobacteria</taxon>
        <taxon>Hyphomonadales</taxon>
        <taxon>Hyphomonadaceae</taxon>
        <taxon>Hirschia</taxon>
    </lineage>
</organism>
<gene>
    <name evidence="2" type="ORF">ACFQS8_05120</name>
</gene>
<dbReference type="RefSeq" id="WP_382166189.1">
    <property type="nucleotide sequence ID" value="NZ_JBHTBR010000002.1"/>
</dbReference>
<dbReference type="InterPro" id="IPR007791">
    <property type="entry name" value="DjlA_N"/>
</dbReference>
<keyword evidence="3" id="KW-1185">Reference proteome</keyword>
<evidence type="ECO:0000313" key="2">
    <source>
        <dbReference type="EMBL" id="MFC7290986.1"/>
    </source>
</evidence>
<reference evidence="3" key="1">
    <citation type="journal article" date="2019" name="Int. J. Syst. Evol. Microbiol.">
        <title>The Global Catalogue of Microorganisms (GCM) 10K type strain sequencing project: providing services to taxonomists for standard genome sequencing and annotation.</title>
        <authorList>
            <consortium name="The Broad Institute Genomics Platform"/>
            <consortium name="The Broad Institute Genome Sequencing Center for Infectious Disease"/>
            <person name="Wu L."/>
            <person name="Ma J."/>
        </authorList>
    </citation>
    <scope>NUCLEOTIDE SEQUENCE [LARGE SCALE GENOMIC DNA]</scope>
    <source>
        <strain evidence="3">CCUG 51308</strain>
    </source>
</reference>
<dbReference type="InterPro" id="IPR029024">
    <property type="entry name" value="TerB-like"/>
</dbReference>
<dbReference type="EMBL" id="JBHTBR010000002">
    <property type="protein sequence ID" value="MFC7290986.1"/>
    <property type="molecule type" value="Genomic_DNA"/>
</dbReference>
<protein>
    <submittedName>
        <fullName evidence="2">TerB family tellurite resistance protein</fullName>
    </submittedName>
</protein>
<dbReference type="SUPFAM" id="SSF158682">
    <property type="entry name" value="TerB-like"/>
    <property type="match status" value="1"/>
</dbReference>
<accession>A0ABW2IJE0</accession>
<dbReference type="Gene3D" id="1.10.3680.10">
    <property type="entry name" value="TerB-like"/>
    <property type="match status" value="1"/>
</dbReference>
<sequence length="152" mass="16999">MLKSFLERLKGDTAASQPEFLNESDARTAVAALLVHAAHVDDDYTDVERDLIGSILAHIYKLRSDEALSLREEGEKAEEECVDTYRFTQLIKTSLPESDRLVVLEGLWSVILSDETRDPNEDALVRKLVEMMGLDPISSAHARQRVEAAMKG</sequence>
<dbReference type="CDD" id="cd07313">
    <property type="entry name" value="terB_like_2"/>
    <property type="match status" value="1"/>
</dbReference>
<name>A0ABW2IJE0_9PROT</name>
<evidence type="ECO:0000259" key="1">
    <source>
        <dbReference type="Pfam" id="PF05099"/>
    </source>
</evidence>
<evidence type="ECO:0000313" key="3">
    <source>
        <dbReference type="Proteomes" id="UP001596492"/>
    </source>
</evidence>